<protein>
    <submittedName>
        <fullName evidence="1">Uncharacterized protein</fullName>
    </submittedName>
</protein>
<organism evidence="1">
    <name type="scientific">Cucumis melo</name>
    <name type="common">Muskmelon</name>
    <dbReference type="NCBI Taxonomy" id="3656"/>
    <lineage>
        <taxon>Eukaryota</taxon>
        <taxon>Viridiplantae</taxon>
        <taxon>Streptophyta</taxon>
        <taxon>Embryophyta</taxon>
        <taxon>Tracheophyta</taxon>
        <taxon>Spermatophyta</taxon>
        <taxon>Magnoliopsida</taxon>
        <taxon>eudicotyledons</taxon>
        <taxon>Gunneridae</taxon>
        <taxon>Pentapetalae</taxon>
        <taxon>rosids</taxon>
        <taxon>fabids</taxon>
        <taxon>Cucurbitales</taxon>
        <taxon>Cucurbitaceae</taxon>
        <taxon>Benincaseae</taxon>
        <taxon>Cucumis</taxon>
    </lineage>
</organism>
<dbReference type="EnsemblPlants" id="MELO3C032651.2.1">
    <property type="protein sequence ID" value="MELO3C032651.2.1"/>
    <property type="gene ID" value="MELO3C032651.2"/>
</dbReference>
<evidence type="ECO:0000313" key="1">
    <source>
        <dbReference type="EnsemblPlants" id="MELO3C032651.2.1"/>
    </source>
</evidence>
<proteinExistence type="predicted"/>
<dbReference type="Gramene" id="MELO3C032651.2.1">
    <property type="protein sequence ID" value="MELO3C032651.2.1"/>
    <property type="gene ID" value="MELO3C032651.2"/>
</dbReference>
<reference evidence="1" key="1">
    <citation type="submission" date="2023-03" db="UniProtKB">
        <authorList>
            <consortium name="EnsemblPlants"/>
        </authorList>
    </citation>
    <scope>IDENTIFICATION</scope>
</reference>
<accession>A0A9I9EF24</accession>
<dbReference type="AlphaFoldDB" id="A0A9I9EF24"/>
<name>A0A9I9EF24_CUCME</name>
<sequence length="83" mass="9064">MCALAPIANNVVARDAVGYAGSSQTKADGELISLTYCNHTEFHATLMPTIQFQHEFSLVQVVELETAKHNTRLLCIGQLLSTM</sequence>